<feature type="transmembrane region" description="Helical" evidence="9">
    <location>
        <begin position="653"/>
        <end position="673"/>
    </location>
</feature>
<keyword evidence="6" id="KW-0406">Ion transport</keyword>
<feature type="transmembrane region" description="Helical" evidence="9">
    <location>
        <begin position="120"/>
        <end position="138"/>
    </location>
</feature>
<keyword evidence="7 9" id="KW-0472">Membrane</keyword>
<name>A0A8H5ZMN5_COCSA</name>
<feature type="compositionally biased region" description="Low complexity" evidence="8">
    <location>
        <begin position="486"/>
        <end position="499"/>
    </location>
</feature>
<evidence type="ECO:0000256" key="9">
    <source>
        <dbReference type="SAM" id="Phobius"/>
    </source>
</evidence>
<dbReference type="Proteomes" id="UP000624244">
    <property type="component" value="Unassembled WGS sequence"/>
</dbReference>
<feature type="region of interest" description="Disordered" evidence="8">
    <location>
        <begin position="323"/>
        <end position="408"/>
    </location>
</feature>
<dbReference type="FunFam" id="1.20.1420.30:FF:000016">
    <property type="entry name" value="Membrane bound cation transporter"/>
    <property type="match status" value="1"/>
</dbReference>
<feature type="compositionally biased region" description="Basic residues" evidence="8">
    <location>
        <begin position="353"/>
        <end position="367"/>
    </location>
</feature>
<gene>
    <name evidence="11" type="ORF">GGP41_000973</name>
</gene>
<feature type="compositionally biased region" description="Basic and acidic residues" evidence="8">
    <location>
        <begin position="463"/>
        <end position="477"/>
    </location>
</feature>
<dbReference type="GO" id="GO:0000329">
    <property type="term" value="C:fungal-type vacuole membrane"/>
    <property type="evidence" value="ECO:0007669"/>
    <property type="project" value="TreeGrafter"/>
</dbReference>
<feature type="domain" description="Sodium/calcium exchanger membrane region" evidence="10">
    <location>
        <begin position="556"/>
        <end position="671"/>
    </location>
</feature>
<accession>A0A8H5ZMN5</accession>
<dbReference type="Pfam" id="PF01699">
    <property type="entry name" value="Na_Ca_ex"/>
    <property type="match status" value="2"/>
</dbReference>
<evidence type="ECO:0000256" key="1">
    <source>
        <dbReference type="ARBA" id="ARBA00004127"/>
    </source>
</evidence>
<organism evidence="11 12">
    <name type="scientific">Cochliobolus sativus</name>
    <name type="common">Common root rot and spot blotch fungus</name>
    <name type="synonym">Bipolaris sorokiniana</name>
    <dbReference type="NCBI Taxonomy" id="45130"/>
    <lineage>
        <taxon>Eukaryota</taxon>
        <taxon>Fungi</taxon>
        <taxon>Dikarya</taxon>
        <taxon>Ascomycota</taxon>
        <taxon>Pezizomycotina</taxon>
        <taxon>Dothideomycetes</taxon>
        <taxon>Pleosporomycetidae</taxon>
        <taxon>Pleosporales</taxon>
        <taxon>Pleosporineae</taxon>
        <taxon>Pleosporaceae</taxon>
        <taxon>Bipolaris</taxon>
    </lineage>
</organism>
<feature type="transmembrane region" description="Helical" evidence="9">
    <location>
        <begin position="277"/>
        <end position="296"/>
    </location>
</feature>
<evidence type="ECO:0000259" key="10">
    <source>
        <dbReference type="Pfam" id="PF01699"/>
    </source>
</evidence>
<feature type="transmembrane region" description="Helical" evidence="9">
    <location>
        <begin position="144"/>
        <end position="163"/>
    </location>
</feature>
<feature type="compositionally biased region" description="Low complexity" evidence="8">
    <location>
        <begin position="69"/>
        <end position="84"/>
    </location>
</feature>
<comment type="subcellular location">
    <subcellularLocation>
        <location evidence="1">Endomembrane system</location>
        <topology evidence="1">Multi-pass membrane protein</topology>
    </subcellularLocation>
</comment>
<dbReference type="InterPro" id="IPR044880">
    <property type="entry name" value="NCX_ion-bd_dom_sf"/>
</dbReference>
<feature type="transmembrane region" description="Helical" evidence="9">
    <location>
        <begin position="175"/>
        <end position="197"/>
    </location>
</feature>
<feature type="domain" description="Sodium/calcium exchanger membrane region" evidence="10">
    <location>
        <begin position="145"/>
        <end position="298"/>
    </location>
</feature>
<dbReference type="Gene3D" id="1.20.1420.30">
    <property type="entry name" value="NCX, central ion-binding region"/>
    <property type="match status" value="2"/>
</dbReference>
<feature type="compositionally biased region" description="Low complexity" evidence="8">
    <location>
        <begin position="327"/>
        <end position="343"/>
    </location>
</feature>
<feature type="compositionally biased region" description="Low complexity" evidence="8">
    <location>
        <begin position="368"/>
        <end position="379"/>
    </location>
</feature>
<keyword evidence="4 9" id="KW-0812">Transmembrane</keyword>
<evidence type="ECO:0000313" key="12">
    <source>
        <dbReference type="Proteomes" id="UP000624244"/>
    </source>
</evidence>
<dbReference type="PANTHER" id="PTHR31503">
    <property type="entry name" value="VACUOLAR CALCIUM ION TRANSPORTER"/>
    <property type="match status" value="1"/>
</dbReference>
<dbReference type="GO" id="GO:0012505">
    <property type="term" value="C:endomembrane system"/>
    <property type="evidence" value="ECO:0007669"/>
    <property type="project" value="UniProtKB-SubCell"/>
</dbReference>
<evidence type="ECO:0000256" key="7">
    <source>
        <dbReference type="ARBA" id="ARBA00023136"/>
    </source>
</evidence>
<feature type="compositionally biased region" description="Basic residues" evidence="8">
    <location>
        <begin position="450"/>
        <end position="462"/>
    </location>
</feature>
<dbReference type="EMBL" id="WNKQ01000004">
    <property type="protein sequence ID" value="KAF5852217.1"/>
    <property type="molecule type" value="Genomic_DNA"/>
</dbReference>
<dbReference type="InterPro" id="IPR004837">
    <property type="entry name" value="NaCa_Exmemb"/>
</dbReference>
<reference evidence="11" key="1">
    <citation type="submission" date="2019-11" db="EMBL/GenBank/DDBJ databases">
        <title>Bipolaris sorokiniana Genome sequencing.</title>
        <authorList>
            <person name="Wang H."/>
        </authorList>
    </citation>
    <scope>NUCLEOTIDE SEQUENCE</scope>
</reference>
<feature type="transmembrane region" description="Helical" evidence="9">
    <location>
        <begin position="203"/>
        <end position="226"/>
    </location>
</feature>
<comment type="similarity">
    <text evidence="2">Belongs to the Ca(2+):cation antiporter (CaCA) (TC 2.A.19) family.</text>
</comment>
<evidence type="ECO:0000256" key="8">
    <source>
        <dbReference type="SAM" id="MobiDB-lite"/>
    </source>
</evidence>
<dbReference type="GO" id="GO:0006874">
    <property type="term" value="P:intracellular calcium ion homeostasis"/>
    <property type="evidence" value="ECO:0007669"/>
    <property type="project" value="TreeGrafter"/>
</dbReference>
<feature type="transmembrane region" description="Helical" evidence="9">
    <location>
        <begin position="596"/>
        <end position="619"/>
    </location>
</feature>
<feature type="transmembrane region" description="Helical" evidence="9">
    <location>
        <begin position="625"/>
        <end position="646"/>
    </location>
</feature>
<dbReference type="AlphaFoldDB" id="A0A8H5ZMN5"/>
<sequence length="690" mass="73942">MGEPDDPSIRSFKSKAASALGLGRKPVTPSHVLPTHNPHPTAHPGLDGAQADDDNNNSNEKRAAPDLKTTGSSNGSANTTSDGNASSTIESGKRPFYSLTRVKNGTLRFITHTKHAVTHSWINVLLVFVPVGIAVKLVDLQSEIVFSMNAIAIIPLAGLLAHATEVVAARVGDALGALLNVSFGNAVELILFIILLASNQIEVVQASLLGSILANLLLILGMAFLLGGLKYQEQVYNNTVTQMSGVMLALAVMSLLLPTAFHAAFEDNAIADHETLSVSRGTSVILLLVYGLYLLFQLKSHRYLYASTPQHIIDEESHPGVLAGAFDSSSSDSSSSSSSSDSDGSSRSDGTMKKKAKRMVKRLRRKSSASSKDGSALSAMSSPDGELNQSPLEAERERSNSVFNSNASMFGTSRRHSVDIMSGDEADNDQYAPVVRDFEAASHTSQSIMKGKRRHKKHKKDRRDRNKVSTIPEKEVAPNEPAPKVTFAQDTQQNTAAATNPRRYNRPALPSLLSNNVFSNPQNLAPLGGPAPNIRMAAPRDNTVLRTPLRQPMVESSGISQAFIGLIILPIVGNAAEHVTAVTVAMKNKMDLSIGIAVGSSIQIAIFITPVIVILGWMMGKEMTLYFNIFETVALFVTVLVVNFLVLDGRSNYLEGSLLIASYIIIALASFFYPDGCDASAIGGNEKHCT</sequence>
<evidence type="ECO:0000313" key="11">
    <source>
        <dbReference type="EMBL" id="KAF5852217.1"/>
    </source>
</evidence>
<protein>
    <recommendedName>
        <fullName evidence="10">Sodium/calcium exchanger membrane region domain-containing protein</fullName>
    </recommendedName>
</protein>
<keyword evidence="3" id="KW-0813">Transport</keyword>
<evidence type="ECO:0000256" key="4">
    <source>
        <dbReference type="ARBA" id="ARBA00022692"/>
    </source>
</evidence>
<proteinExistence type="inferred from homology"/>
<evidence type="ECO:0000256" key="5">
    <source>
        <dbReference type="ARBA" id="ARBA00022989"/>
    </source>
</evidence>
<feature type="region of interest" description="Disordered" evidence="8">
    <location>
        <begin position="1"/>
        <end position="90"/>
    </location>
</feature>
<comment type="caution">
    <text evidence="11">The sequence shown here is derived from an EMBL/GenBank/DDBJ whole genome shotgun (WGS) entry which is preliminary data.</text>
</comment>
<evidence type="ECO:0000256" key="6">
    <source>
        <dbReference type="ARBA" id="ARBA00023065"/>
    </source>
</evidence>
<dbReference type="GO" id="GO:0015369">
    <property type="term" value="F:calcium:proton antiporter activity"/>
    <property type="evidence" value="ECO:0007669"/>
    <property type="project" value="TreeGrafter"/>
</dbReference>
<keyword evidence="5 9" id="KW-1133">Transmembrane helix</keyword>
<dbReference type="InterPro" id="IPR004713">
    <property type="entry name" value="CaH_exchang"/>
</dbReference>
<feature type="region of interest" description="Disordered" evidence="8">
    <location>
        <begin position="439"/>
        <end position="511"/>
    </location>
</feature>
<evidence type="ECO:0000256" key="2">
    <source>
        <dbReference type="ARBA" id="ARBA00008170"/>
    </source>
</evidence>
<dbReference type="PANTHER" id="PTHR31503:SF18">
    <property type="entry name" value="CA(2+)_H(+) EXCHANGER, PUTATIVE (EUROFUNG)-RELATED"/>
    <property type="match status" value="1"/>
</dbReference>
<feature type="transmembrane region" description="Helical" evidence="9">
    <location>
        <begin position="246"/>
        <end position="265"/>
    </location>
</feature>
<evidence type="ECO:0000256" key="3">
    <source>
        <dbReference type="ARBA" id="ARBA00022448"/>
    </source>
</evidence>